<reference evidence="1 2" key="1">
    <citation type="submission" date="2015-08" db="EMBL/GenBank/DDBJ databases">
        <title>Complete genome sequence of Rufibacter tibetensis strain 1351t, a radiation-resistant bacterium from tibet plateau.</title>
        <authorList>
            <person name="Dai J."/>
        </authorList>
    </citation>
    <scope>NUCLEOTIDE SEQUENCE [LARGE SCALE GENOMIC DNA]</scope>
    <source>
        <strain evidence="1 2">1351</strain>
    </source>
</reference>
<dbReference type="PATRIC" id="fig|512763.3.peg.2943"/>
<dbReference type="KEGG" id="rti:DC20_13405"/>
<name>A0A0P0CWN7_9BACT</name>
<dbReference type="RefSeq" id="WP_062544299.1">
    <property type="nucleotide sequence ID" value="NZ_CP012643.1"/>
</dbReference>
<gene>
    <name evidence="1" type="ORF">DC20_13405</name>
</gene>
<dbReference type="Proteomes" id="UP000061382">
    <property type="component" value="Chromosome"/>
</dbReference>
<evidence type="ECO:0000313" key="1">
    <source>
        <dbReference type="EMBL" id="ALI99789.1"/>
    </source>
</evidence>
<dbReference type="OrthoDB" id="5480566at2"/>
<protein>
    <submittedName>
        <fullName evidence="1">Uncharacterized protein</fullName>
    </submittedName>
</protein>
<dbReference type="EMBL" id="CP012643">
    <property type="protein sequence ID" value="ALI99789.1"/>
    <property type="molecule type" value="Genomic_DNA"/>
</dbReference>
<organism evidence="1 2">
    <name type="scientific">Rufibacter tibetensis</name>
    <dbReference type="NCBI Taxonomy" id="512763"/>
    <lineage>
        <taxon>Bacteria</taxon>
        <taxon>Pseudomonadati</taxon>
        <taxon>Bacteroidota</taxon>
        <taxon>Cytophagia</taxon>
        <taxon>Cytophagales</taxon>
        <taxon>Hymenobacteraceae</taxon>
        <taxon>Rufibacter</taxon>
    </lineage>
</organism>
<accession>A0A0P0CWN7</accession>
<sequence length="72" mass="8259">MSVKLANTDLELAIPQWNYFMAVSGYPYKDRGILPDYPITYTAEDLIQKRDVDLEFTMDLIKPKKASSTQAK</sequence>
<keyword evidence="2" id="KW-1185">Reference proteome</keyword>
<proteinExistence type="predicted"/>
<evidence type="ECO:0000313" key="2">
    <source>
        <dbReference type="Proteomes" id="UP000061382"/>
    </source>
</evidence>
<dbReference type="AlphaFoldDB" id="A0A0P0CWN7"/>
<dbReference type="Gene3D" id="3.90.226.10">
    <property type="entry name" value="2-enoyl-CoA Hydratase, Chain A, domain 1"/>
    <property type="match status" value="1"/>
</dbReference>